<dbReference type="SUPFAM" id="SSF53850">
    <property type="entry name" value="Periplasmic binding protein-like II"/>
    <property type="match status" value="1"/>
</dbReference>
<dbReference type="PANTHER" id="PTHR30346">
    <property type="entry name" value="TRANSCRIPTIONAL DUAL REGULATOR HCAR-RELATED"/>
    <property type="match status" value="1"/>
</dbReference>
<dbReference type="GO" id="GO:0003700">
    <property type="term" value="F:DNA-binding transcription factor activity"/>
    <property type="evidence" value="ECO:0007669"/>
    <property type="project" value="InterPro"/>
</dbReference>
<dbReference type="PROSITE" id="PS50931">
    <property type="entry name" value="HTH_LYSR"/>
    <property type="match status" value="1"/>
</dbReference>
<evidence type="ECO:0000256" key="4">
    <source>
        <dbReference type="ARBA" id="ARBA00023163"/>
    </source>
</evidence>
<dbReference type="InterPro" id="IPR036390">
    <property type="entry name" value="WH_DNA-bd_sf"/>
</dbReference>
<dbReference type="GO" id="GO:0032993">
    <property type="term" value="C:protein-DNA complex"/>
    <property type="evidence" value="ECO:0007669"/>
    <property type="project" value="TreeGrafter"/>
</dbReference>
<organism evidence="6 7">
    <name type="scientific">Levilactobacillus spicheri DSM 15429</name>
    <dbReference type="NCBI Taxonomy" id="1423805"/>
    <lineage>
        <taxon>Bacteria</taxon>
        <taxon>Bacillati</taxon>
        <taxon>Bacillota</taxon>
        <taxon>Bacilli</taxon>
        <taxon>Lactobacillales</taxon>
        <taxon>Lactobacillaceae</taxon>
        <taxon>Levilactobacillus</taxon>
    </lineage>
</organism>
<name>A0A0R1QYP1_9LACO</name>
<comment type="caution">
    <text evidence="6">The sequence shown here is derived from an EMBL/GenBank/DDBJ whole genome shotgun (WGS) entry which is preliminary data.</text>
</comment>
<feature type="domain" description="HTH lysR-type" evidence="5">
    <location>
        <begin position="18"/>
        <end position="73"/>
    </location>
</feature>
<dbReference type="Pfam" id="PF03466">
    <property type="entry name" value="LysR_substrate"/>
    <property type="match status" value="1"/>
</dbReference>
<evidence type="ECO:0000313" key="7">
    <source>
        <dbReference type="Proteomes" id="UP000051835"/>
    </source>
</evidence>
<dbReference type="EMBL" id="AZFC01000012">
    <property type="protein sequence ID" value="KRL49281.1"/>
    <property type="molecule type" value="Genomic_DNA"/>
</dbReference>
<dbReference type="Pfam" id="PF00126">
    <property type="entry name" value="HTH_1"/>
    <property type="match status" value="1"/>
</dbReference>
<dbReference type="GO" id="GO:0003677">
    <property type="term" value="F:DNA binding"/>
    <property type="evidence" value="ECO:0007669"/>
    <property type="project" value="UniProtKB-KW"/>
</dbReference>
<proteinExistence type="inferred from homology"/>
<dbReference type="PATRIC" id="fig|1423805.4.peg.903"/>
<keyword evidence="4" id="KW-0804">Transcription</keyword>
<keyword evidence="2" id="KW-0805">Transcription regulation</keyword>
<gene>
    <name evidence="6" type="ORF">FD37_GL000880</name>
</gene>
<dbReference type="Gene3D" id="1.10.10.10">
    <property type="entry name" value="Winged helix-like DNA-binding domain superfamily/Winged helix DNA-binding domain"/>
    <property type="match status" value="1"/>
</dbReference>
<evidence type="ECO:0000256" key="1">
    <source>
        <dbReference type="ARBA" id="ARBA00009437"/>
    </source>
</evidence>
<dbReference type="FunFam" id="1.10.10.10:FF:000001">
    <property type="entry name" value="LysR family transcriptional regulator"/>
    <property type="match status" value="1"/>
</dbReference>
<dbReference type="PANTHER" id="PTHR30346:SF28">
    <property type="entry name" value="HTH-TYPE TRANSCRIPTIONAL REGULATOR CYNR"/>
    <property type="match status" value="1"/>
</dbReference>
<evidence type="ECO:0000313" key="6">
    <source>
        <dbReference type="EMBL" id="KRL49281.1"/>
    </source>
</evidence>
<evidence type="ECO:0000256" key="3">
    <source>
        <dbReference type="ARBA" id="ARBA00023125"/>
    </source>
</evidence>
<evidence type="ECO:0000259" key="5">
    <source>
        <dbReference type="PROSITE" id="PS50931"/>
    </source>
</evidence>
<comment type="similarity">
    <text evidence="1">Belongs to the LysR transcriptional regulatory family.</text>
</comment>
<accession>A0A0R1QYP1</accession>
<dbReference type="InterPro" id="IPR005119">
    <property type="entry name" value="LysR_subst-bd"/>
</dbReference>
<dbReference type="AlphaFoldDB" id="A0A0R1QYP1"/>
<reference evidence="6 7" key="1">
    <citation type="journal article" date="2015" name="Genome Announc.">
        <title>Expanding the biotechnology potential of lactobacilli through comparative genomics of 213 strains and associated genera.</title>
        <authorList>
            <person name="Sun Z."/>
            <person name="Harris H.M."/>
            <person name="McCann A."/>
            <person name="Guo C."/>
            <person name="Argimon S."/>
            <person name="Zhang W."/>
            <person name="Yang X."/>
            <person name="Jeffery I.B."/>
            <person name="Cooney J.C."/>
            <person name="Kagawa T.F."/>
            <person name="Liu W."/>
            <person name="Song Y."/>
            <person name="Salvetti E."/>
            <person name="Wrobel A."/>
            <person name="Rasinkangas P."/>
            <person name="Parkhill J."/>
            <person name="Rea M.C."/>
            <person name="O'Sullivan O."/>
            <person name="Ritari J."/>
            <person name="Douillard F.P."/>
            <person name="Paul Ross R."/>
            <person name="Yang R."/>
            <person name="Briner A.E."/>
            <person name="Felis G.E."/>
            <person name="de Vos W.M."/>
            <person name="Barrangou R."/>
            <person name="Klaenhammer T.R."/>
            <person name="Caufield P.W."/>
            <person name="Cui Y."/>
            <person name="Zhang H."/>
            <person name="O'Toole P.W."/>
        </authorList>
    </citation>
    <scope>NUCLEOTIDE SEQUENCE [LARGE SCALE GENOMIC DNA]</scope>
    <source>
        <strain evidence="6 7">DSM 15429</strain>
    </source>
</reference>
<dbReference type="CDD" id="cd05466">
    <property type="entry name" value="PBP2_LTTR_substrate"/>
    <property type="match status" value="1"/>
</dbReference>
<keyword evidence="3" id="KW-0238">DNA-binding</keyword>
<dbReference type="Gene3D" id="3.40.190.10">
    <property type="entry name" value="Periplasmic binding protein-like II"/>
    <property type="match status" value="2"/>
</dbReference>
<protein>
    <submittedName>
        <fullName evidence="6">Transcription regulator</fullName>
    </submittedName>
</protein>
<evidence type="ECO:0000256" key="2">
    <source>
        <dbReference type="ARBA" id="ARBA00023015"/>
    </source>
</evidence>
<sequence>MTKIAIIERKQLEVTAMFQQMQYFIAIVKNHSFTQAAVDCHISQSAISQQMKELENRLGVQLLTRQGRSFEITAAGQYFYTHSQAILADVDQLVSQTVKIAQPDTVNLRIGYLRSFGATEFLQTVAQFTQAFPQVKVTITSGTHEGLYELLRTGQIDLNFADQRRALSNEYQNEFLTDSDFMVAVNRGLPVTTDQIESTDLADLPCILLGTDPQPAPAEEAYYREILGVQSDFVPAQTYDEAQMLIAANQGYLITNRRTQVQLDHAIVKLIPLVKGGRPLRQNYYAYWKADNSGYYIESFAEMLKRNFV</sequence>
<dbReference type="InterPro" id="IPR036388">
    <property type="entry name" value="WH-like_DNA-bd_sf"/>
</dbReference>
<dbReference type="SUPFAM" id="SSF46785">
    <property type="entry name" value="Winged helix' DNA-binding domain"/>
    <property type="match status" value="1"/>
</dbReference>
<dbReference type="PRINTS" id="PR00039">
    <property type="entry name" value="HTHLYSR"/>
</dbReference>
<dbReference type="Proteomes" id="UP000051835">
    <property type="component" value="Unassembled WGS sequence"/>
</dbReference>
<dbReference type="InterPro" id="IPR000847">
    <property type="entry name" value="LysR_HTH_N"/>
</dbReference>